<dbReference type="SMART" id="SM00645">
    <property type="entry name" value="Pept_C1"/>
    <property type="match status" value="1"/>
</dbReference>
<dbReference type="RefSeq" id="XP_008880890.1">
    <property type="nucleotide sequence ID" value="XM_008882668.1"/>
</dbReference>
<dbReference type="OrthoDB" id="337038at2759"/>
<feature type="domain" description="Peptidase C1A papain C-terminal" evidence="2">
    <location>
        <begin position="39"/>
        <end position="185"/>
    </location>
</feature>
<name>A0A024TB01_9STRA</name>
<reference evidence="3" key="1">
    <citation type="submission" date="2013-12" db="EMBL/GenBank/DDBJ databases">
        <title>The Genome Sequence of Aphanomyces invadans NJM9701.</title>
        <authorList>
            <consortium name="The Broad Institute Genomics Platform"/>
            <person name="Russ C."/>
            <person name="Tyler B."/>
            <person name="van West P."/>
            <person name="Dieguez-Uribeondo J."/>
            <person name="Young S.K."/>
            <person name="Zeng Q."/>
            <person name="Gargeya S."/>
            <person name="Fitzgerald M."/>
            <person name="Abouelleil A."/>
            <person name="Alvarado L."/>
            <person name="Chapman S.B."/>
            <person name="Gainer-Dewar J."/>
            <person name="Goldberg J."/>
            <person name="Griggs A."/>
            <person name="Gujja S."/>
            <person name="Hansen M."/>
            <person name="Howarth C."/>
            <person name="Imamovic A."/>
            <person name="Ireland A."/>
            <person name="Larimer J."/>
            <person name="McCowan C."/>
            <person name="Murphy C."/>
            <person name="Pearson M."/>
            <person name="Poon T.W."/>
            <person name="Priest M."/>
            <person name="Roberts A."/>
            <person name="Saif S."/>
            <person name="Shea T."/>
            <person name="Sykes S."/>
            <person name="Wortman J."/>
            <person name="Nusbaum C."/>
            <person name="Birren B."/>
        </authorList>
    </citation>
    <scope>NUCLEOTIDE SEQUENCE [LARGE SCALE GENOMIC DNA]</scope>
    <source>
        <strain evidence="3">NJM9701</strain>
    </source>
</reference>
<evidence type="ECO:0000259" key="2">
    <source>
        <dbReference type="SMART" id="SM00645"/>
    </source>
</evidence>
<organism evidence="3">
    <name type="scientific">Aphanomyces invadans</name>
    <dbReference type="NCBI Taxonomy" id="157072"/>
    <lineage>
        <taxon>Eukaryota</taxon>
        <taxon>Sar</taxon>
        <taxon>Stramenopiles</taxon>
        <taxon>Oomycota</taxon>
        <taxon>Saprolegniomycetes</taxon>
        <taxon>Saprolegniales</taxon>
        <taxon>Verrucalvaceae</taxon>
        <taxon>Aphanomyces</taxon>
    </lineage>
</organism>
<gene>
    <name evidence="3" type="ORF">H310_14742</name>
</gene>
<dbReference type="CDD" id="cd05380">
    <property type="entry name" value="CAP_euk"/>
    <property type="match status" value="1"/>
</dbReference>
<dbReference type="InterPro" id="IPR035940">
    <property type="entry name" value="CAP_sf"/>
</dbReference>
<feature type="compositionally biased region" description="Basic and acidic residues" evidence="1">
    <location>
        <begin position="239"/>
        <end position="252"/>
    </location>
</feature>
<dbReference type="SUPFAM" id="SSF54001">
    <property type="entry name" value="Cysteine proteinases"/>
    <property type="match status" value="1"/>
</dbReference>
<dbReference type="STRING" id="157072.A0A024TB01"/>
<feature type="region of interest" description="Disordered" evidence="1">
    <location>
        <begin position="226"/>
        <end position="253"/>
    </location>
</feature>
<dbReference type="AlphaFoldDB" id="A0A024TB01"/>
<dbReference type="GO" id="GO:0008234">
    <property type="term" value="F:cysteine-type peptidase activity"/>
    <property type="evidence" value="ECO:0007669"/>
    <property type="project" value="InterPro"/>
</dbReference>
<evidence type="ECO:0000256" key="1">
    <source>
        <dbReference type="SAM" id="MobiDB-lite"/>
    </source>
</evidence>
<dbReference type="Pfam" id="PF00188">
    <property type="entry name" value="CAP"/>
    <property type="match status" value="1"/>
</dbReference>
<proteinExistence type="predicted"/>
<dbReference type="InterPro" id="IPR038765">
    <property type="entry name" value="Papain-like_cys_pep_sf"/>
</dbReference>
<evidence type="ECO:0000313" key="3">
    <source>
        <dbReference type="EMBL" id="ETV90502.1"/>
    </source>
</evidence>
<dbReference type="InterPro" id="IPR000668">
    <property type="entry name" value="Peptidase_C1A_C"/>
</dbReference>
<dbReference type="Pfam" id="PF00112">
    <property type="entry name" value="Peptidase_C1"/>
    <property type="match status" value="1"/>
</dbReference>
<dbReference type="SUPFAM" id="SSF55797">
    <property type="entry name" value="PR-1-like"/>
    <property type="match status" value="1"/>
</dbReference>
<accession>A0A024TB01</accession>
<dbReference type="eggNOG" id="KOG1543">
    <property type="taxonomic scope" value="Eukaryota"/>
</dbReference>
<dbReference type="InterPro" id="IPR014044">
    <property type="entry name" value="CAP_dom"/>
</dbReference>
<sequence length="281" mass="31295">MQDWANTCPGFQHGGPTGWQNLASNTPCGTNGKDCMKIVGASWMWYDQEETKWNYASNSCNGDWSTCGHFSNMMSPEVKSIACGWSECVNGNYVWCNYNTPVKYPKVPKIAGMSKVELKAMVTQCPGAPSDHAVIAVGYGTSSSDYFKIKNSWGAQWGDNGYIYLQRGVGGKGMCNVAESVSYPELDQEVQDKEAQVQEAQDRRAFHHASAYAYVETTLAVPRYWHHRQGPTDSPDEQDPCRPRSGPRDLGRRLGVQDARLGQHLPRLPARRPHWLAKLGL</sequence>
<protein>
    <recommendedName>
        <fullName evidence="2">Peptidase C1A papain C-terminal domain-containing protein</fullName>
    </recommendedName>
</protein>
<dbReference type="Gene3D" id="3.90.70.10">
    <property type="entry name" value="Cysteine proteinases"/>
    <property type="match status" value="1"/>
</dbReference>
<dbReference type="GeneID" id="20091792"/>
<dbReference type="EMBL" id="KI914034">
    <property type="protein sequence ID" value="ETV90502.1"/>
    <property type="molecule type" value="Genomic_DNA"/>
</dbReference>
<dbReference type="Gene3D" id="3.40.33.10">
    <property type="entry name" value="CAP"/>
    <property type="match status" value="1"/>
</dbReference>
<dbReference type="VEuPathDB" id="FungiDB:H310_14742"/>
<dbReference type="GO" id="GO:0006508">
    <property type="term" value="P:proteolysis"/>
    <property type="evidence" value="ECO:0007669"/>
    <property type="project" value="InterPro"/>
</dbReference>